<feature type="domain" description="L,D-TPase catalytic" evidence="9">
    <location>
        <begin position="319"/>
        <end position="441"/>
    </location>
</feature>
<dbReference type="EMBL" id="LGKN01000004">
    <property type="protein sequence ID" value="KPL88337.1"/>
    <property type="molecule type" value="Genomic_DNA"/>
</dbReference>
<protein>
    <recommendedName>
        <fullName evidence="9">L,D-TPase catalytic domain-containing protein</fullName>
    </recommendedName>
</protein>
<dbReference type="InterPro" id="IPR019734">
    <property type="entry name" value="TPR_rpt"/>
</dbReference>
<dbReference type="PANTHER" id="PTHR30582:SF2">
    <property type="entry name" value="L,D-TRANSPEPTIDASE YCIB-RELATED"/>
    <property type="match status" value="1"/>
</dbReference>
<keyword evidence="4 7" id="KW-0573">Peptidoglycan synthesis</keyword>
<dbReference type="CDD" id="cd16913">
    <property type="entry name" value="YkuD_like"/>
    <property type="match status" value="1"/>
</dbReference>
<feature type="active site" description="Proton donor/acceptor" evidence="7">
    <location>
        <position position="393"/>
    </location>
</feature>
<evidence type="ECO:0000256" key="7">
    <source>
        <dbReference type="PROSITE-ProRule" id="PRU01373"/>
    </source>
</evidence>
<dbReference type="RefSeq" id="WP_054494169.1">
    <property type="nucleotide sequence ID" value="NZ_BBZA01000265.1"/>
</dbReference>
<dbReference type="InParanoid" id="A0A0M8K9H9"/>
<evidence type="ECO:0000259" key="9">
    <source>
        <dbReference type="PROSITE" id="PS52029"/>
    </source>
</evidence>
<keyword evidence="5 7" id="KW-0961">Cell wall biogenesis/degradation</keyword>
<dbReference type="InterPro" id="IPR038063">
    <property type="entry name" value="Transpep_catalytic_dom"/>
</dbReference>
<keyword evidence="6" id="KW-0802">TPR repeat</keyword>
<dbReference type="UniPathway" id="UPA00219"/>
<evidence type="ECO:0000313" key="11">
    <source>
        <dbReference type="EMBL" id="KPL88337.1"/>
    </source>
</evidence>
<keyword evidence="3 7" id="KW-0133">Cell shape</keyword>
<reference evidence="12" key="3">
    <citation type="submission" date="2015-08" db="EMBL/GenBank/DDBJ databases">
        <title>Draft Genome Sequence of a Heterotrophic Facultative Anaerobic Bacterium Ardenticatena maritima Strain 110S.</title>
        <authorList>
            <person name="Kawaichi S."/>
            <person name="Yoshida T."/>
            <person name="Sako Y."/>
            <person name="Nakamura R."/>
        </authorList>
    </citation>
    <scope>NUCLEOTIDE SEQUENCE [LARGE SCALE GENOMIC DNA]</scope>
    <source>
        <strain evidence="12">110S</strain>
    </source>
</reference>
<dbReference type="InterPro" id="IPR050979">
    <property type="entry name" value="LD-transpeptidase"/>
</dbReference>
<dbReference type="PROSITE" id="PS50005">
    <property type="entry name" value="TPR"/>
    <property type="match status" value="1"/>
</dbReference>
<proteinExistence type="predicted"/>
<reference evidence="11 13" key="2">
    <citation type="submission" date="2015-07" db="EMBL/GenBank/DDBJ databases">
        <title>Whole genome sequence of Ardenticatena maritima DSM 23922.</title>
        <authorList>
            <person name="Hemp J."/>
            <person name="Ward L.M."/>
            <person name="Pace L.A."/>
            <person name="Fischer W.W."/>
        </authorList>
    </citation>
    <scope>NUCLEOTIDE SEQUENCE [LARGE SCALE GENOMIC DNA]</scope>
    <source>
        <strain evidence="11 13">110S</strain>
    </source>
</reference>
<dbReference type="Gene3D" id="1.25.40.10">
    <property type="entry name" value="Tetratricopeptide repeat domain"/>
    <property type="match status" value="1"/>
</dbReference>
<organism evidence="10 12">
    <name type="scientific">Ardenticatena maritima</name>
    <dbReference type="NCBI Taxonomy" id="872965"/>
    <lineage>
        <taxon>Bacteria</taxon>
        <taxon>Bacillati</taxon>
        <taxon>Chloroflexota</taxon>
        <taxon>Ardenticatenia</taxon>
        <taxon>Ardenticatenales</taxon>
        <taxon>Ardenticatenaceae</taxon>
        <taxon>Ardenticatena</taxon>
    </lineage>
</organism>
<dbReference type="PROSITE" id="PS52029">
    <property type="entry name" value="LD_TPASE"/>
    <property type="match status" value="1"/>
</dbReference>
<accession>A0A0M8K9H9</accession>
<dbReference type="GO" id="GO:0016740">
    <property type="term" value="F:transferase activity"/>
    <property type="evidence" value="ECO:0007669"/>
    <property type="project" value="UniProtKB-KW"/>
</dbReference>
<name>A0A0M8K9H9_9CHLR</name>
<evidence type="ECO:0000313" key="12">
    <source>
        <dbReference type="Proteomes" id="UP000037784"/>
    </source>
</evidence>
<keyword evidence="12" id="KW-1185">Reference proteome</keyword>
<dbReference type="STRING" id="872965.SE16_05800"/>
<dbReference type="SUPFAM" id="SSF141523">
    <property type="entry name" value="L,D-transpeptidase catalytic domain-like"/>
    <property type="match status" value="1"/>
</dbReference>
<dbReference type="GO" id="GO:0008360">
    <property type="term" value="P:regulation of cell shape"/>
    <property type="evidence" value="ECO:0007669"/>
    <property type="project" value="UniProtKB-UniRule"/>
</dbReference>
<keyword evidence="2" id="KW-0808">Transferase</keyword>
<evidence type="ECO:0000256" key="5">
    <source>
        <dbReference type="ARBA" id="ARBA00023316"/>
    </source>
</evidence>
<dbReference type="OrthoDB" id="157068at2"/>
<dbReference type="PANTHER" id="PTHR30582">
    <property type="entry name" value="L,D-TRANSPEPTIDASE"/>
    <property type="match status" value="1"/>
</dbReference>
<dbReference type="Proteomes" id="UP000037784">
    <property type="component" value="Unassembled WGS sequence"/>
</dbReference>
<evidence type="ECO:0000256" key="4">
    <source>
        <dbReference type="ARBA" id="ARBA00022984"/>
    </source>
</evidence>
<evidence type="ECO:0000256" key="1">
    <source>
        <dbReference type="ARBA" id="ARBA00004752"/>
    </source>
</evidence>
<reference evidence="10 12" key="1">
    <citation type="journal article" date="2015" name="Genome Announc.">
        <title>Draft Genome Sequence of a Heterotrophic Facultative Anaerobic Thermophilic Bacterium, Ardenticatena maritima Strain 110ST.</title>
        <authorList>
            <person name="Kawaichi S."/>
            <person name="Yoshida T."/>
            <person name="Sako Y."/>
            <person name="Nakamura R."/>
        </authorList>
    </citation>
    <scope>NUCLEOTIDE SEQUENCE [LARGE SCALE GENOMIC DNA]</scope>
    <source>
        <strain evidence="10 12">110S</strain>
    </source>
</reference>
<keyword evidence="8" id="KW-0472">Membrane</keyword>
<evidence type="ECO:0000313" key="10">
    <source>
        <dbReference type="EMBL" id="GAP64505.1"/>
    </source>
</evidence>
<dbReference type="GO" id="GO:0071972">
    <property type="term" value="F:peptidoglycan L,D-transpeptidase activity"/>
    <property type="evidence" value="ECO:0007669"/>
    <property type="project" value="TreeGrafter"/>
</dbReference>
<sequence>MTTMHVPFPQSQSGVLDQWLAEGEAAYARGDLDTARRCAVRLLARNPHDIEALCLYARAAPSPDAAHKALARATALDPAHPAVKAARRALWRTPRLWRPMWRLWALALAIVVASLLGVGAWFGLAPKPEDPLVASVRQARQAWDAGDHVAAAAFLEQAVALAPDDTRLRDWLTQEYLTLATEALRASQPEQALPYLEKAVALHPDEVGVVREYEALRTYFAGREAFRARDWQTAFEHLWPLYQLDPAYLDTAVMLDTVMLARAETAKTTQAAAQLAFHRARLAQPGRAARAAVEPGAPSSQPGQTTVAGLPSLEPVWEKRIVVDISEQRMYVYENGKLKWSWKASTGEPRRPTVPGEYRVQSKILNARSNVWRLWMPYWLGIYWVGPIENGIHGLPVSDDGWKMWEGYIGTRVTYGCIALTDEHARMLWEWADIGTPVTVQW</sequence>
<comment type="pathway">
    <text evidence="1 7">Cell wall biogenesis; peptidoglycan biosynthesis.</text>
</comment>
<evidence type="ECO:0000256" key="3">
    <source>
        <dbReference type="ARBA" id="ARBA00022960"/>
    </source>
</evidence>
<dbReference type="Proteomes" id="UP000050502">
    <property type="component" value="Unassembled WGS sequence"/>
</dbReference>
<evidence type="ECO:0000256" key="6">
    <source>
        <dbReference type="PROSITE-ProRule" id="PRU00339"/>
    </source>
</evidence>
<gene>
    <name evidence="10" type="ORF">ARMA_2928</name>
    <name evidence="11" type="ORF">SE16_05800</name>
</gene>
<dbReference type="GO" id="GO:0071555">
    <property type="term" value="P:cell wall organization"/>
    <property type="evidence" value="ECO:0007669"/>
    <property type="project" value="UniProtKB-UniRule"/>
</dbReference>
<dbReference type="Gene3D" id="2.40.440.10">
    <property type="entry name" value="L,D-transpeptidase catalytic domain-like"/>
    <property type="match status" value="1"/>
</dbReference>
<dbReference type="GO" id="GO:0018104">
    <property type="term" value="P:peptidoglycan-protein cross-linking"/>
    <property type="evidence" value="ECO:0007669"/>
    <property type="project" value="TreeGrafter"/>
</dbReference>
<evidence type="ECO:0000313" key="13">
    <source>
        <dbReference type="Proteomes" id="UP000050502"/>
    </source>
</evidence>
<dbReference type="Pfam" id="PF03734">
    <property type="entry name" value="YkuD"/>
    <property type="match status" value="1"/>
</dbReference>
<comment type="caution">
    <text evidence="10">The sequence shown here is derived from an EMBL/GenBank/DDBJ whole genome shotgun (WGS) entry which is preliminary data.</text>
</comment>
<dbReference type="InterPro" id="IPR005490">
    <property type="entry name" value="LD_TPept_cat_dom"/>
</dbReference>
<feature type="repeat" description="TPR" evidence="6">
    <location>
        <begin position="173"/>
        <end position="206"/>
    </location>
</feature>
<keyword evidence="8" id="KW-0812">Transmembrane</keyword>
<dbReference type="EMBL" id="BBZA01000265">
    <property type="protein sequence ID" value="GAP64505.1"/>
    <property type="molecule type" value="Genomic_DNA"/>
</dbReference>
<evidence type="ECO:0000256" key="2">
    <source>
        <dbReference type="ARBA" id="ARBA00022679"/>
    </source>
</evidence>
<dbReference type="AlphaFoldDB" id="A0A0M8K9H9"/>
<keyword evidence="8" id="KW-1133">Transmembrane helix</keyword>
<feature type="transmembrane region" description="Helical" evidence="8">
    <location>
        <begin position="103"/>
        <end position="124"/>
    </location>
</feature>
<dbReference type="SUPFAM" id="SSF48452">
    <property type="entry name" value="TPR-like"/>
    <property type="match status" value="2"/>
</dbReference>
<dbReference type="GO" id="GO:0005576">
    <property type="term" value="C:extracellular region"/>
    <property type="evidence" value="ECO:0007669"/>
    <property type="project" value="TreeGrafter"/>
</dbReference>
<feature type="active site" description="Nucleophile" evidence="7">
    <location>
        <position position="417"/>
    </location>
</feature>
<dbReference type="InterPro" id="IPR011990">
    <property type="entry name" value="TPR-like_helical_dom_sf"/>
</dbReference>
<dbReference type="SMART" id="SM00028">
    <property type="entry name" value="TPR"/>
    <property type="match status" value="3"/>
</dbReference>
<evidence type="ECO:0000256" key="8">
    <source>
        <dbReference type="SAM" id="Phobius"/>
    </source>
</evidence>